<feature type="region of interest" description="Disordered" evidence="8">
    <location>
        <begin position="383"/>
        <end position="409"/>
    </location>
</feature>
<accession>A0ABR7XGG9</accession>
<feature type="domain" description="DEAD-box RNA helicase Q" evidence="11">
    <location>
        <begin position="1"/>
        <end position="29"/>
    </location>
</feature>
<dbReference type="PROSITE" id="PS51195">
    <property type="entry name" value="Q_MOTIF"/>
    <property type="match status" value="1"/>
</dbReference>
<organism evidence="12 13">
    <name type="scientific">Pontibacter aquaedesilientis</name>
    <dbReference type="NCBI Taxonomy" id="2766980"/>
    <lineage>
        <taxon>Bacteria</taxon>
        <taxon>Pseudomonadati</taxon>
        <taxon>Bacteroidota</taxon>
        <taxon>Cytophagia</taxon>
        <taxon>Cytophagales</taxon>
        <taxon>Hymenobacteraceae</taxon>
        <taxon>Pontibacter</taxon>
    </lineage>
</organism>
<dbReference type="Pfam" id="PF00271">
    <property type="entry name" value="Helicase_C"/>
    <property type="match status" value="1"/>
</dbReference>
<dbReference type="InterPro" id="IPR027417">
    <property type="entry name" value="P-loop_NTPase"/>
</dbReference>
<dbReference type="CDD" id="cd00268">
    <property type="entry name" value="DEADc"/>
    <property type="match status" value="1"/>
</dbReference>
<dbReference type="PROSITE" id="PS00039">
    <property type="entry name" value="DEAD_ATP_HELICASE"/>
    <property type="match status" value="1"/>
</dbReference>
<comment type="similarity">
    <text evidence="5 7">Belongs to the DEAD box helicase family.</text>
</comment>
<keyword evidence="1 7" id="KW-0547">Nucleotide-binding</keyword>
<evidence type="ECO:0000259" key="11">
    <source>
        <dbReference type="PROSITE" id="PS51195"/>
    </source>
</evidence>
<evidence type="ECO:0000259" key="10">
    <source>
        <dbReference type="PROSITE" id="PS51194"/>
    </source>
</evidence>
<dbReference type="SMART" id="SM00487">
    <property type="entry name" value="DEXDc"/>
    <property type="match status" value="1"/>
</dbReference>
<evidence type="ECO:0000313" key="13">
    <source>
        <dbReference type="Proteomes" id="UP000625551"/>
    </source>
</evidence>
<dbReference type="SUPFAM" id="SSF52540">
    <property type="entry name" value="P-loop containing nucleoside triphosphate hydrolases"/>
    <property type="match status" value="2"/>
</dbReference>
<reference evidence="12 13" key="1">
    <citation type="submission" date="2020-09" db="EMBL/GenBank/DDBJ databases">
        <title>Genome sequencing and assembly of Pontibacter sp.</title>
        <authorList>
            <person name="Chhetri G."/>
        </authorList>
    </citation>
    <scope>NUCLEOTIDE SEQUENCE [LARGE SCALE GENOMIC DNA]</scope>
    <source>
        <strain evidence="12 13">JH31</strain>
    </source>
</reference>
<dbReference type="PROSITE" id="PS51194">
    <property type="entry name" value="HELICASE_CTER"/>
    <property type="match status" value="1"/>
</dbReference>
<dbReference type="InterPro" id="IPR014014">
    <property type="entry name" value="RNA_helicase_DEAD_Q_motif"/>
</dbReference>
<dbReference type="Proteomes" id="UP000625551">
    <property type="component" value="Unassembled WGS sequence"/>
</dbReference>
<keyword evidence="4 7" id="KW-0067">ATP-binding</keyword>
<dbReference type="PROSITE" id="PS51192">
    <property type="entry name" value="HELICASE_ATP_BIND_1"/>
    <property type="match status" value="1"/>
</dbReference>
<evidence type="ECO:0000256" key="6">
    <source>
        <dbReference type="PROSITE-ProRule" id="PRU00552"/>
    </source>
</evidence>
<feature type="domain" description="Helicase C-terminal" evidence="10">
    <location>
        <begin position="217"/>
        <end position="382"/>
    </location>
</feature>
<keyword evidence="13" id="KW-1185">Reference proteome</keyword>
<dbReference type="InterPro" id="IPR000629">
    <property type="entry name" value="RNA-helicase_DEAD-box_CS"/>
</dbReference>
<evidence type="ECO:0000256" key="5">
    <source>
        <dbReference type="ARBA" id="ARBA00038437"/>
    </source>
</evidence>
<dbReference type="InterPro" id="IPR011545">
    <property type="entry name" value="DEAD/DEAH_box_helicase_dom"/>
</dbReference>
<dbReference type="GO" id="GO:0004386">
    <property type="term" value="F:helicase activity"/>
    <property type="evidence" value="ECO:0007669"/>
    <property type="project" value="UniProtKB-KW"/>
</dbReference>
<evidence type="ECO:0000259" key="9">
    <source>
        <dbReference type="PROSITE" id="PS51192"/>
    </source>
</evidence>
<dbReference type="PANTHER" id="PTHR47959:SF13">
    <property type="entry name" value="ATP-DEPENDENT RNA HELICASE RHLE"/>
    <property type="match status" value="1"/>
</dbReference>
<dbReference type="InterPro" id="IPR014001">
    <property type="entry name" value="Helicase_ATP-bd"/>
</dbReference>
<dbReference type="CDD" id="cd18787">
    <property type="entry name" value="SF2_C_DEAD"/>
    <property type="match status" value="1"/>
</dbReference>
<dbReference type="RefSeq" id="WP_191183163.1">
    <property type="nucleotide sequence ID" value="NZ_JACXAJ010000002.1"/>
</dbReference>
<dbReference type="InterPro" id="IPR001650">
    <property type="entry name" value="Helicase_C-like"/>
</dbReference>
<name>A0ABR7XGG9_9BACT</name>
<keyword evidence="3 7" id="KW-0347">Helicase</keyword>
<evidence type="ECO:0000256" key="1">
    <source>
        <dbReference type="ARBA" id="ARBA00022741"/>
    </source>
</evidence>
<dbReference type="EMBL" id="JACXAJ010000002">
    <property type="protein sequence ID" value="MBD1397036.1"/>
    <property type="molecule type" value="Genomic_DNA"/>
</dbReference>
<dbReference type="PANTHER" id="PTHR47959">
    <property type="entry name" value="ATP-DEPENDENT RNA HELICASE RHLE-RELATED"/>
    <property type="match status" value="1"/>
</dbReference>
<feature type="short sequence motif" description="Q motif" evidence="6">
    <location>
        <begin position="1"/>
        <end position="29"/>
    </location>
</feature>
<dbReference type="InterPro" id="IPR050079">
    <property type="entry name" value="DEAD_box_RNA_helicase"/>
</dbReference>
<evidence type="ECO:0000256" key="3">
    <source>
        <dbReference type="ARBA" id="ARBA00022806"/>
    </source>
</evidence>
<feature type="compositionally biased region" description="Basic residues" evidence="8">
    <location>
        <begin position="397"/>
        <end position="409"/>
    </location>
</feature>
<proteinExistence type="inferred from homology"/>
<keyword evidence="2 7" id="KW-0378">Hydrolase</keyword>
<sequence length="409" mass="44484">MNFKALHLISPILQALEEEGYSQPTPIQVQAIPEVLQGRDLLASAQTGTGKTAAFALPILQLLHQQTTTAPPTIRALILTPTRELASQVAESFAAYGRYTGLKHLAVYGGVPYKVQTEALQAGIDILVATPGRLLDLLDQGFVDLKQVQLLVLDEADRMLDMGFVQDIQRVLQVIPEKRQTLFFTATMAPEVAKLAKKILTAPVNVEVSPASSPAGTIRQELYYVKKANKTPLLLYLLQQASRARTLVFMRTKEGADKLAKELNAAGIAAEAIHADRAQRDRERVLESFKQNETQVLVATDVAARGIDVEELPYVINYELPFEPETYVHRIGRTGRAGAAGIAISFCGASETPLLIAIQNLTGKAIPVVDQHPYPLTAQDFMEAASSSSAKSEKRKGAGRGGKGKRGRR</sequence>
<comment type="caution">
    <text evidence="12">The sequence shown here is derived from an EMBL/GenBank/DDBJ whole genome shotgun (WGS) entry which is preliminary data.</text>
</comment>
<evidence type="ECO:0000256" key="8">
    <source>
        <dbReference type="SAM" id="MobiDB-lite"/>
    </source>
</evidence>
<feature type="domain" description="Helicase ATP-binding" evidence="9">
    <location>
        <begin position="32"/>
        <end position="206"/>
    </location>
</feature>
<evidence type="ECO:0000256" key="2">
    <source>
        <dbReference type="ARBA" id="ARBA00022801"/>
    </source>
</evidence>
<dbReference type="SMART" id="SM00490">
    <property type="entry name" value="HELICc"/>
    <property type="match status" value="1"/>
</dbReference>
<evidence type="ECO:0000256" key="7">
    <source>
        <dbReference type="RuleBase" id="RU000492"/>
    </source>
</evidence>
<evidence type="ECO:0000313" key="12">
    <source>
        <dbReference type="EMBL" id="MBD1397036.1"/>
    </source>
</evidence>
<dbReference type="Pfam" id="PF00270">
    <property type="entry name" value="DEAD"/>
    <property type="match status" value="1"/>
</dbReference>
<gene>
    <name evidence="12" type="ORF">H9Q13_07650</name>
</gene>
<dbReference type="Gene3D" id="3.40.50.300">
    <property type="entry name" value="P-loop containing nucleotide triphosphate hydrolases"/>
    <property type="match status" value="2"/>
</dbReference>
<protein>
    <submittedName>
        <fullName evidence="12">DEAD/DEAH box helicase</fullName>
    </submittedName>
</protein>
<dbReference type="InterPro" id="IPR044742">
    <property type="entry name" value="DEAD/DEAH_RhlB"/>
</dbReference>
<evidence type="ECO:0000256" key="4">
    <source>
        <dbReference type="ARBA" id="ARBA00022840"/>
    </source>
</evidence>